<proteinExistence type="predicted"/>
<name>A0ACC0G2N2_9ERIC</name>
<dbReference type="Proteomes" id="UP001060215">
    <property type="component" value="Chromosome 12"/>
</dbReference>
<evidence type="ECO:0000313" key="1">
    <source>
        <dbReference type="EMBL" id="KAI7994597.1"/>
    </source>
</evidence>
<accession>A0ACC0G2N2</accession>
<protein>
    <submittedName>
        <fullName evidence="1">Uncharacterized protein</fullName>
    </submittedName>
</protein>
<comment type="caution">
    <text evidence="1">The sequence shown here is derived from an EMBL/GenBank/DDBJ whole genome shotgun (WGS) entry which is preliminary data.</text>
</comment>
<reference evidence="1 2" key="1">
    <citation type="journal article" date="2022" name="Plant J.">
        <title>Chromosome-level genome of Camellia lanceoleosa provides a valuable resource for understanding genome evolution and self-incompatibility.</title>
        <authorList>
            <person name="Gong W."/>
            <person name="Xiao S."/>
            <person name="Wang L."/>
            <person name="Liao Z."/>
            <person name="Chang Y."/>
            <person name="Mo W."/>
            <person name="Hu G."/>
            <person name="Li W."/>
            <person name="Zhao G."/>
            <person name="Zhu H."/>
            <person name="Hu X."/>
            <person name="Ji K."/>
            <person name="Xiang X."/>
            <person name="Song Q."/>
            <person name="Yuan D."/>
            <person name="Jin S."/>
            <person name="Zhang L."/>
        </authorList>
    </citation>
    <scope>NUCLEOTIDE SEQUENCE [LARGE SCALE GENOMIC DNA]</scope>
    <source>
        <strain evidence="1">SQ_2022a</strain>
    </source>
</reference>
<evidence type="ECO:0000313" key="2">
    <source>
        <dbReference type="Proteomes" id="UP001060215"/>
    </source>
</evidence>
<keyword evidence="2" id="KW-1185">Reference proteome</keyword>
<gene>
    <name evidence="1" type="ORF">LOK49_LG11G01894</name>
</gene>
<organism evidence="1 2">
    <name type="scientific">Camellia lanceoleosa</name>
    <dbReference type="NCBI Taxonomy" id="1840588"/>
    <lineage>
        <taxon>Eukaryota</taxon>
        <taxon>Viridiplantae</taxon>
        <taxon>Streptophyta</taxon>
        <taxon>Embryophyta</taxon>
        <taxon>Tracheophyta</taxon>
        <taxon>Spermatophyta</taxon>
        <taxon>Magnoliopsida</taxon>
        <taxon>eudicotyledons</taxon>
        <taxon>Gunneridae</taxon>
        <taxon>Pentapetalae</taxon>
        <taxon>asterids</taxon>
        <taxon>Ericales</taxon>
        <taxon>Theaceae</taxon>
        <taxon>Camellia</taxon>
    </lineage>
</organism>
<dbReference type="EMBL" id="CM045769">
    <property type="protein sequence ID" value="KAI7994597.1"/>
    <property type="molecule type" value="Genomic_DNA"/>
</dbReference>
<sequence length="88" mass="9482">MSGLIEEEDPPPSLSLSLYIPPSTTLPSPPLPSTAASTVVIVGDLNRHLPLLSLPTTAEEEDLPSSLVHSRRMFTTKSRSTTAVVHHR</sequence>